<comment type="caution">
    <text evidence="3">The sequence shown here is derived from an EMBL/GenBank/DDBJ whole genome shotgun (WGS) entry which is preliminary data.</text>
</comment>
<gene>
    <name evidence="3" type="ORF">TrCOL_g5566</name>
</gene>
<keyword evidence="2" id="KW-0732">Signal</keyword>
<name>A0A9W7FW91_9STRA</name>
<organism evidence="3 4">
    <name type="scientific">Triparma columacea</name>
    <dbReference type="NCBI Taxonomy" id="722753"/>
    <lineage>
        <taxon>Eukaryota</taxon>
        <taxon>Sar</taxon>
        <taxon>Stramenopiles</taxon>
        <taxon>Ochrophyta</taxon>
        <taxon>Bolidophyceae</taxon>
        <taxon>Parmales</taxon>
        <taxon>Triparmaceae</taxon>
        <taxon>Triparma</taxon>
    </lineage>
</organism>
<dbReference type="AlphaFoldDB" id="A0A9W7FW91"/>
<feature type="signal peptide" evidence="2">
    <location>
        <begin position="1"/>
        <end position="28"/>
    </location>
</feature>
<sequence>MRSIALALDMLVALSLWLVSHFYKKSVATKEAEWEKYALAQEEKKKKLDKFEVERKEGVKEQRNQESAAKSKGSTSRRRRRKSDGKHGSGHNGAKLNKRVGQPDKGKQH</sequence>
<feature type="region of interest" description="Disordered" evidence="1">
    <location>
        <begin position="54"/>
        <end position="109"/>
    </location>
</feature>
<protein>
    <submittedName>
        <fullName evidence="3">Uncharacterized protein</fullName>
    </submittedName>
</protein>
<feature type="compositionally biased region" description="Basic and acidic residues" evidence="1">
    <location>
        <begin position="54"/>
        <end position="64"/>
    </location>
</feature>
<evidence type="ECO:0000313" key="3">
    <source>
        <dbReference type="EMBL" id="GMI19970.1"/>
    </source>
</evidence>
<feature type="chain" id="PRO_5040885172" evidence="2">
    <location>
        <begin position="29"/>
        <end position="109"/>
    </location>
</feature>
<dbReference type="Proteomes" id="UP001165065">
    <property type="component" value="Unassembled WGS sequence"/>
</dbReference>
<proteinExistence type="predicted"/>
<feature type="compositionally biased region" description="Basic residues" evidence="1">
    <location>
        <begin position="75"/>
        <end position="84"/>
    </location>
</feature>
<keyword evidence="4" id="KW-1185">Reference proteome</keyword>
<evidence type="ECO:0000256" key="1">
    <source>
        <dbReference type="SAM" id="MobiDB-lite"/>
    </source>
</evidence>
<evidence type="ECO:0000256" key="2">
    <source>
        <dbReference type="SAM" id="SignalP"/>
    </source>
</evidence>
<dbReference type="EMBL" id="BRYA01000502">
    <property type="protein sequence ID" value="GMI19970.1"/>
    <property type="molecule type" value="Genomic_DNA"/>
</dbReference>
<evidence type="ECO:0000313" key="4">
    <source>
        <dbReference type="Proteomes" id="UP001165065"/>
    </source>
</evidence>
<reference evidence="4" key="1">
    <citation type="journal article" date="2023" name="Commun. Biol.">
        <title>Genome analysis of Parmales, the sister group of diatoms, reveals the evolutionary specialization of diatoms from phago-mixotrophs to photoautotrophs.</title>
        <authorList>
            <person name="Ban H."/>
            <person name="Sato S."/>
            <person name="Yoshikawa S."/>
            <person name="Yamada K."/>
            <person name="Nakamura Y."/>
            <person name="Ichinomiya M."/>
            <person name="Sato N."/>
            <person name="Blanc-Mathieu R."/>
            <person name="Endo H."/>
            <person name="Kuwata A."/>
            <person name="Ogata H."/>
        </authorList>
    </citation>
    <scope>NUCLEOTIDE SEQUENCE [LARGE SCALE GENOMIC DNA]</scope>
</reference>
<accession>A0A9W7FW91</accession>